<comment type="cofactor">
    <cofactor evidence="7">
        <name>Zn(2+)</name>
        <dbReference type="ChEBI" id="CHEBI:29105"/>
    </cofactor>
    <text evidence="7">Binds 1 zinc ion.</text>
</comment>
<accession>B8CNX0</accession>
<evidence type="ECO:0000259" key="8">
    <source>
        <dbReference type="Pfam" id="PF01432"/>
    </source>
</evidence>
<feature type="domain" description="Peptidase M3A/M3B catalytic" evidence="8">
    <location>
        <begin position="206"/>
        <end position="279"/>
    </location>
</feature>
<dbReference type="GO" id="GO:0046872">
    <property type="term" value="F:metal ion binding"/>
    <property type="evidence" value="ECO:0007669"/>
    <property type="project" value="UniProtKB-UniRule"/>
</dbReference>
<dbReference type="EMBL" id="CP000472">
    <property type="protein sequence ID" value="ACJ29089.1"/>
    <property type="molecule type" value="Genomic_DNA"/>
</dbReference>
<protein>
    <recommendedName>
        <fullName evidence="8">Peptidase M3A/M3B catalytic domain-containing protein</fullName>
    </recommendedName>
</protein>
<dbReference type="RefSeq" id="WP_020912449.1">
    <property type="nucleotide sequence ID" value="NC_011566.1"/>
</dbReference>
<dbReference type="Gene3D" id="1.10.1370.10">
    <property type="entry name" value="Neurolysin, domain 3"/>
    <property type="match status" value="1"/>
</dbReference>
<keyword evidence="4 7" id="KW-0378">Hydrolase</keyword>
<dbReference type="GO" id="GO:0006518">
    <property type="term" value="P:peptide metabolic process"/>
    <property type="evidence" value="ECO:0007669"/>
    <property type="project" value="TreeGrafter"/>
</dbReference>
<evidence type="ECO:0000256" key="6">
    <source>
        <dbReference type="ARBA" id="ARBA00023049"/>
    </source>
</evidence>
<dbReference type="AlphaFoldDB" id="B8CNX0"/>
<evidence type="ECO:0000256" key="3">
    <source>
        <dbReference type="ARBA" id="ARBA00022723"/>
    </source>
</evidence>
<dbReference type="PANTHER" id="PTHR11804">
    <property type="entry name" value="PROTEASE M3 THIMET OLIGOPEPTIDASE-RELATED"/>
    <property type="match status" value="1"/>
</dbReference>
<evidence type="ECO:0000256" key="1">
    <source>
        <dbReference type="ARBA" id="ARBA00006040"/>
    </source>
</evidence>
<dbReference type="eggNOG" id="COG0339">
    <property type="taxonomic scope" value="Bacteria"/>
</dbReference>
<comment type="similarity">
    <text evidence="1 7">Belongs to the peptidase M3 family.</text>
</comment>
<keyword evidence="5 7" id="KW-0862">Zinc</keyword>
<keyword evidence="6 7" id="KW-0482">Metalloprotease</keyword>
<sequence length="583" mass="66689">MWHIQKSILVLTAKFKAHLVGLFIVLTGLVNTAAYAAVSPIPLLVEQCLRFDFPTLAIDPSLDSKTNAITLERQLIGFFNINDRIKYYRHFPLSYADREQLLQCQLYLADELALYLNSVPFQSLQFSFAENQQPQISALLSRINYLSNNSMSPTHKAQLHTAQAAFKQEVSSQALSLNITDSNCRISEAGTVSVSRGFNGTLASYLIKQDNEQCRKRVWQAYQSRASGKNKLALTTIKQLRQQQAIQAGFANYSEYRLQRQVLHSPELVEQFLLTQTDNIAIAPWNIGSELANSPSTKVSNIAPKQWLVLVEKELLAFEVRFDWIDNKIIRVWHRNRLLGDIYLSESNKVAVKPIRQLVVGQQFGQIELSFPTRLANYQQQKQAIKAVSTAIKKLAKGQQFYLLNTISQTDDTSNLDALWLEYWLADRLLPQIMEGSREELLQIYSKQLYVFRSKIAVNLYKAPQQKKLLDPHQQFYLSFGKFWDKTEDAPYTFSAIVYQGPLYYQKLWQQKVAEYIYHSTKNCQDQAAVFDMLVVNEASNSIETVLKMLLGSPVTADSLIKRIKHAFDAQNKHASSCTFLRQ</sequence>
<dbReference type="STRING" id="225849.swp_2344"/>
<gene>
    <name evidence="9" type="ordered locus">swp_2344</name>
</gene>
<dbReference type="Proteomes" id="UP000000753">
    <property type="component" value="Chromosome"/>
</dbReference>
<name>B8CNX0_SHEPW</name>
<organism evidence="9 10">
    <name type="scientific">Shewanella piezotolerans (strain WP3 / JCM 13877)</name>
    <dbReference type="NCBI Taxonomy" id="225849"/>
    <lineage>
        <taxon>Bacteria</taxon>
        <taxon>Pseudomonadati</taxon>
        <taxon>Pseudomonadota</taxon>
        <taxon>Gammaproteobacteria</taxon>
        <taxon>Alteromonadales</taxon>
        <taxon>Shewanellaceae</taxon>
        <taxon>Shewanella</taxon>
    </lineage>
</organism>
<dbReference type="HOGENOM" id="CLU_470811_0_0_6"/>
<dbReference type="GO" id="GO:0004222">
    <property type="term" value="F:metalloendopeptidase activity"/>
    <property type="evidence" value="ECO:0007669"/>
    <property type="project" value="InterPro"/>
</dbReference>
<evidence type="ECO:0000256" key="7">
    <source>
        <dbReference type="RuleBase" id="RU003435"/>
    </source>
</evidence>
<dbReference type="InterPro" id="IPR045090">
    <property type="entry name" value="Pept_M3A_M3B"/>
</dbReference>
<reference evidence="9 10" key="1">
    <citation type="journal article" date="2008" name="PLoS ONE">
        <title>Environmental adaptation: genomic analysis of the piezotolerant and psychrotolerant deep-sea iron reducing bacterium Shewanella piezotolerans WP3.</title>
        <authorList>
            <person name="Wang F."/>
            <person name="Wang J."/>
            <person name="Jian H."/>
            <person name="Zhang B."/>
            <person name="Li S."/>
            <person name="Wang F."/>
            <person name="Zeng X."/>
            <person name="Gao L."/>
            <person name="Bartlett D.H."/>
            <person name="Yu J."/>
            <person name="Hu S."/>
            <person name="Xiao X."/>
        </authorList>
    </citation>
    <scope>NUCLEOTIDE SEQUENCE [LARGE SCALE GENOMIC DNA]</scope>
    <source>
        <strain evidence="10">WP3 / JCM 13877</strain>
    </source>
</reference>
<evidence type="ECO:0000256" key="2">
    <source>
        <dbReference type="ARBA" id="ARBA00022670"/>
    </source>
</evidence>
<dbReference type="GO" id="GO:0006508">
    <property type="term" value="P:proteolysis"/>
    <property type="evidence" value="ECO:0007669"/>
    <property type="project" value="UniProtKB-KW"/>
</dbReference>
<dbReference type="InterPro" id="IPR001567">
    <property type="entry name" value="Pept_M3A_M3B_dom"/>
</dbReference>
<dbReference type="SUPFAM" id="SSF55486">
    <property type="entry name" value="Metalloproteases ('zincins'), catalytic domain"/>
    <property type="match status" value="1"/>
</dbReference>
<evidence type="ECO:0000256" key="5">
    <source>
        <dbReference type="ARBA" id="ARBA00022833"/>
    </source>
</evidence>
<keyword evidence="2 7" id="KW-0645">Protease</keyword>
<keyword evidence="10" id="KW-1185">Reference proteome</keyword>
<evidence type="ECO:0000256" key="4">
    <source>
        <dbReference type="ARBA" id="ARBA00022801"/>
    </source>
</evidence>
<dbReference type="InterPro" id="IPR024077">
    <property type="entry name" value="Neurolysin/TOP_dom2"/>
</dbReference>
<dbReference type="KEGG" id="swp:swp_2344"/>
<dbReference type="PANTHER" id="PTHR11804:SF84">
    <property type="entry name" value="SACCHAROLYSIN"/>
    <property type="match status" value="1"/>
</dbReference>
<dbReference type="Pfam" id="PF01432">
    <property type="entry name" value="Peptidase_M3"/>
    <property type="match status" value="1"/>
</dbReference>
<keyword evidence="3 7" id="KW-0479">Metal-binding</keyword>
<proteinExistence type="inferred from homology"/>
<evidence type="ECO:0000313" key="10">
    <source>
        <dbReference type="Proteomes" id="UP000000753"/>
    </source>
</evidence>
<evidence type="ECO:0000313" key="9">
    <source>
        <dbReference type="EMBL" id="ACJ29089.1"/>
    </source>
</evidence>